<evidence type="ECO:0000313" key="2">
    <source>
        <dbReference type="Proteomes" id="UP000184267"/>
    </source>
</evidence>
<gene>
    <name evidence="1" type="ORF">TRAPUB_7448</name>
</gene>
<protein>
    <submittedName>
        <fullName evidence="1">Uncharacterized protein</fullName>
    </submittedName>
</protein>
<dbReference type="EMBL" id="MNAD01001703">
    <property type="protein sequence ID" value="OJT02091.1"/>
    <property type="molecule type" value="Genomic_DNA"/>
</dbReference>
<accession>A0A1M2V3A9</accession>
<keyword evidence="2" id="KW-1185">Reference proteome</keyword>
<name>A0A1M2V3A9_TRAPU</name>
<evidence type="ECO:0000313" key="1">
    <source>
        <dbReference type="EMBL" id="OJT02091.1"/>
    </source>
</evidence>
<sequence>MVPRPAPPSSASSFHSHHDAATYRHLLLFEERLKSNAASLNRRKRRYQRA</sequence>
<organism evidence="1 2">
    <name type="scientific">Trametes pubescens</name>
    <name type="common">White-rot fungus</name>
    <dbReference type="NCBI Taxonomy" id="154538"/>
    <lineage>
        <taxon>Eukaryota</taxon>
        <taxon>Fungi</taxon>
        <taxon>Dikarya</taxon>
        <taxon>Basidiomycota</taxon>
        <taxon>Agaricomycotina</taxon>
        <taxon>Agaricomycetes</taxon>
        <taxon>Polyporales</taxon>
        <taxon>Polyporaceae</taxon>
        <taxon>Trametes</taxon>
    </lineage>
</organism>
<reference evidence="1 2" key="1">
    <citation type="submission" date="2016-10" db="EMBL/GenBank/DDBJ databases">
        <title>Genome sequence of the basidiomycete white-rot fungus Trametes pubescens.</title>
        <authorList>
            <person name="Makela M.R."/>
            <person name="Granchi Z."/>
            <person name="Peng M."/>
            <person name="De Vries R.P."/>
            <person name="Grigoriev I."/>
            <person name="Riley R."/>
            <person name="Hilden K."/>
        </authorList>
    </citation>
    <scope>NUCLEOTIDE SEQUENCE [LARGE SCALE GENOMIC DNA]</scope>
    <source>
        <strain evidence="1 2">FBCC735</strain>
    </source>
</reference>
<dbReference type="AlphaFoldDB" id="A0A1M2V3A9"/>
<proteinExistence type="predicted"/>
<comment type="caution">
    <text evidence="1">The sequence shown here is derived from an EMBL/GenBank/DDBJ whole genome shotgun (WGS) entry which is preliminary data.</text>
</comment>
<dbReference type="Proteomes" id="UP000184267">
    <property type="component" value="Unassembled WGS sequence"/>
</dbReference>